<dbReference type="InterPro" id="IPR052557">
    <property type="entry name" value="CAP/Cytokinesis_protein"/>
</dbReference>
<name>A0A3N9P0Z1_9BACL</name>
<dbReference type="AlphaFoldDB" id="A0A3N9P0Z1"/>
<protein>
    <submittedName>
        <fullName evidence="2">Transglutaminase</fullName>
    </submittedName>
</protein>
<proteinExistence type="predicted"/>
<accession>A0A3N9P0Z1</accession>
<gene>
    <name evidence="2" type="ORF">EH198_18795</name>
</gene>
<sequence>MGKMTKAVLLGMLAAAAVPPAVYWGMDYAYAAASGSVMHSVGDMTQRLSGAMNNRKESVTFTYEGKTSSLKSQIQTALDRAMSSDPYLNYIVNSYSFSYRGGSRSATVSIRLSYRESLQQTTYVNGRVKTILSEIITPGMTADEKVKAIHDWVVLNLRYDTTYTKYTAYEGLKSGSAVCQGYSLLTYKLLKGAGIANKIVEGTAWQGGSGQSHAWNLVQLNGRWYHLDTTWDDPTPDRKGAVSTAYYLRTDNQMRRDHTWTRAYPAAAVEYSRTLGELASAGGEKRAVYQKLQRELRYDLFEESGIVNTAAELAGLAQQARSTGEASLLFRYDGSESRLVSDLQQLYKTGFKSLSYKTSSFEDTGDLKVELFWQ</sequence>
<evidence type="ECO:0000313" key="2">
    <source>
        <dbReference type="EMBL" id="RQW09525.1"/>
    </source>
</evidence>
<dbReference type="InterPro" id="IPR038765">
    <property type="entry name" value="Papain-like_cys_pep_sf"/>
</dbReference>
<dbReference type="EMBL" id="RQPI01000013">
    <property type="protein sequence ID" value="RQW09525.1"/>
    <property type="molecule type" value="Genomic_DNA"/>
</dbReference>
<feature type="domain" description="Transglutaminase-like" evidence="1">
    <location>
        <begin position="171"/>
        <end position="231"/>
    </location>
</feature>
<dbReference type="SUPFAM" id="SSF54001">
    <property type="entry name" value="Cysteine proteinases"/>
    <property type="match status" value="1"/>
</dbReference>
<reference evidence="2 3" key="1">
    <citation type="submission" date="2018-11" db="EMBL/GenBank/DDBJ databases">
        <title>Genome sequence of strain 7197.</title>
        <authorList>
            <person name="Gao J."/>
            <person name="Sun J."/>
        </authorList>
    </citation>
    <scope>NUCLEOTIDE SEQUENCE [LARGE SCALE GENOMIC DNA]</scope>
    <source>
        <strain evidence="2 3">7197</strain>
    </source>
</reference>
<dbReference type="OrthoDB" id="9788327at2"/>
<dbReference type="Proteomes" id="UP000282529">
    <property type="component" value="Unassembled WGS sequence"/>
</dbReference>
<evidence type="ECO:0000313" key="3">
    <source>
        <dbReference type="Proteomes" id="UP000282529"/>
    </source>
</evidence>
<comment type="caution">
    <text evidence="2">The sequence shown here is derived from an EMBL/GenBank/DDBJ whole genome shotgun (WGS) entry which is preliminary data.</text>
</comment>
<keyword evidence="3" id="KW-1185">Reference proteome</keyword>
<dbReference type="PANTHER" id="PTHR46333">
    <property type="entry name" value="CYTOKINESIS PROTEIN 3"/>
    <property type="match status" value="1"/>
</dbReference>
<dbReference type="SMART" id="SM00460">
    <property type="entry name" value="TGc"/>
    <property type="match status" value="1"/>
</dbReference>
<dbReference type="PANTHER" id="PTHR46333:SF2">
    <property type="entry name" value="CYTOKINESIS PROTEIN 3"/>
    <property type="match status" value="1"/>
</dbReference>
<dbReference type="InterPro" id="IPR002931">
    <property type="entry name" value="Transglutaminase-like"/>
</dbReference>
<dbReference type="Pfam" id="PF01841">
    <property type="entry name" value="Transglut_core"/>
    <property type="match status" value="1"/>
</dbReference>
<evidence type="ECO:0000259" key="1">
    <source>
        <dbReference type="SMART" id="SM00460"/>
    </source>
</evidence>
<organism evidence="2 3">
    <name type="scientific">Paenibacillus rhizophilus</name>
    <dbReference type="NCBI Taxonomy" id="1850366"/>
    <lineage>
        <taxon>Bacteria</taxon>
        <taxon>Bacillati</taxon>
        <taxon>Bacillota</taxon>
        <taxon>Bacilli</taxon>
        <taxon>Bacillales</taxon>
        <taxon>Paenibacillaceae</taxon>
        <taxon>Paenibacillus</taxon>
    </lineage>
</organism>
<dbReference type="Gene3D" id="3.10.620.30">
    <property type="match status" value="1"/>
</dbReference>
<dbReference type="GO" id="GO:0005737">
    <property type="term" value="C:cytoplasm"/>
    <property type="evidence" value="ECO:0007669"/>
    <property type="project" value="TreeGrafter"/>
</dbReference>
<dbReference type="RefSeq" id="WP_124697054.1">
    <property type="nucleotide sequence ID" value="NZ_JBHUFE010000019.1"/>
</dbReference>